<comment type="caution">
    <text evidence="3">The sequence shown here is derived from an EMBL/GenBank/DDBJ whole genome shotgun (WGS) entry which is preliminary data.</text>
</comment>
<proteinExistence type="predicted"/>
<name>A0A7C4RXN6_FERPE</name>
<accession>A0A7C4RXN6</accession>
<dbReference type="InterPro" id="IPR026022">
    <property type="entry name" value="PhoU_dom"/>
</dbReference>
<dbReference type="GO" id="GO:0030643">
    <property type="term" value="P:intracellular phosphate ion homeostasis"/>
    <property type="evidence" value="ECO:0007669"/>
    <property type="project" value="InterPro"/>
</dbReference>
<dbReference type="EMBL" id="DSZT01000072">
    <property type="protein sequence ID" value="HGU41760.1"/>
    <property type="molecule type" value="Genomic_DNA"/>
</dbReference>
<dbReference type="AlphaFoldDB" id="A0A7C4RXN6"/>
<organism evidence="3">
    <name type="scientific">Fervidobacterium pennivorans</name>
    <dbReference type="NCBI Taxonomy" id="93466"/>
    <lineage>
        <taxon>Bacteria</taxon>
        <taxon>Thermotogati</taxon>
        <taxon>Thermotogota</taxon>
        <taxon>Thermotogae</taxon>
        <taxon>Thermotogales</taxon>
        <taxon>Fervidobacteriaceae</taxon>
        <taxon>Fervidobacterium</taxon>
    </lineage>
</organism>
<dbReference type="InterPro" id="IPR038078">
    <property type="entry name" value="PhoU-like_sf"/>
</dbReference>
<reference evidence="3" key="1">
    <citation type="journal article" date="2020" name="mSystems">
        <title>Genome- and Community-Level Interaction Insights into Carbon Utilization and Element Cycling Functions of Hydrothermarchaeota in Hydrothermal Sediment.</title>
        <authorList>
            <person name="Zhou Z."/>
            <person name="Liu Y."/>
            <person name="Xu W."/>
            <person name="Pan J."/>
            <person name="Luo Z.H."/>
            <person name="Li M."/>
        </authorList>
    </citation>
    <scope>NUCLEOTIDE SEQUENCE [LARGE SCALE GENOMIC DNA]</scope>
    <source>
        <strain evidence="3">SpSt-604</strain>
        <strain evidence="2">SpSt-640</strain>
    </source>
</reference>
<dbReference type="Gene3D" id="1.20.58.220">
    <property type="entry name" value="Phosphate transport system protein phou homolog 2, domain 2"/>
    <property type="match status" value="2"/>
</dbReference>
<evidence type="ECO:0000313" key="2">
    <source>
        <dbReference type="EMBL" id="HGQ77596.1"/>
    </source>
</evidence>
<dbReference type="PANTHER" id="PTHR42930:SF3">
    <property type="entry name" value="PHOSPHATE-SPECIFIC TRANSPORT SYSTEM ACCESSORY PROTEIN PHOU"/>
    <property type="match status" value="1"/>
</dbReference>
<evidence type="ECO:0000259" key="1">
    <source>
        <dbReference type="Pfam" id="PF01895"/>
    </source>
</evidence>
<evidence type="ECO:0000313" key="3">
    <source>
        <dbReference type="EMBL" id="HGU41760.1"/>
    </source>
</evidence>
<sequence length="238" mass="28021">MIDVKWIIKEKLEELKKYVVKEGWYVEDIFQNCSIAFKERNDIIAKEVNNNYWDVYNEYLMILEFSQQLFGMFTPDKRDLRFISGSVIIAKILLDITDRLRDIASDILDLVKEPDINQSISIPDMFRFSQRMLRKSLRVYVDQNIEGAAAICAQDAQIDESYSKFSEEIVRLIQDNPRVVKRALMLMDISKGLEEISDYSVQIIEVTHFIITGKYYTCYKDSLKEFSIELFKDLSQQD</sequence>
<dbReference type="GO" id="GO:0045936">
    <property type="term" value="P:negative regulation of phosphate metabolic process"/>
    <property type="evidence" value="ECO:0007669"/>
    <property type="project" value="InterPro"/>
</dbReference>
<protein>
    <submittedName>
        <fullName evidence="3">Phosphate uptake regulator PhoU</fullName>
    </submittedName>
</protein>
<dbReference type="InterPro" id="IPR028366">
    <property type="entry name" value="PhoU"/>
</dbReference>
<gene>
    <name evidence="3" type="ORF">ENT72_02395</name>
    <name evidence="2" type="ORF">ENU12_06810</name>
</gene>
<feature type="domain" description="PhoU" evidence="1">
    <location>
        <begin position="123"/>
        <end position="206"/>
    </location>
</feature>
<dbReference type="Pfam" id="PF01895">
    <property type="entry name" value="PhoU"/>
    <property type="match status" value="2"/>
</dbReference>
<dbReference type="SUPFAM" id="SSF109755">
    <property type="entry name" value="PhoU-like"/>
    <property type="match status" value="1"/>
</dbReference>
<feature type="domain" description="PhoU" evidence="1">
    <location>
        <begin position="21"/>
        <end position="106"/>
    </location>
</feature>
<dbReference type="EMBL" id="DTBH01000146">
    <property type="protein sequence ID" value="HGQ77596.1"/>
    <property type="molecule type" value="Genomic_DNA"/>
</dbReference>
<dbReference type="PANTHER" id="PTHR42930">
    <property type="entry name" value="PHOSPHATE-SPECIFIC TRANSPORT SYSTEM ACCESSORY PROTEIN PHOU"/>
    <property type="match status" value="1"/>
</dbReference>